<organism evidence="2 3">
    <name type="scientific">Photobacterium indicum</name>
    <dbReference type="NCBI Taxonomy" id="81447"/>
    <lineage>
        <taxon>Bacteria</taxon>
        <taxon>Pseudomonadati</taxon>
        <taxon>Pseudomonadota</taxon>
        <taxon>Gammaproteobacteria</taxon>
        <taxon>Vibrionales</taxon>
        <taxon>Vibrionaceae</taxon>
        <taxon>Photobacterium</taxon>
    </lineage>
</organism>
<keyword evidence="1" id="KW-0732">Signal</keyword>
<feature type="chain" id="PRO_5015660212" description="Type 1 fimbrial protein" evidence="1">
    <location>
        <begin position="22"/>
        <end position="79"/>
    </location>
</feature>
<evidence type="ECO:0000256" key="1">
    <source>
        <dbReference type="SAM" id="SignalP"/>
    </source>
</evidence>
<evidence type="ECO:0008006" key="4">
    <source>
        <dbReference type="Google" id="ProtNLM"/>
    </source>
</evidence>
<dbReference type="RefSeq" id="WP_107254834.1">
    <property type="nucleotide sequence ID" value="NZ_PYOC01000007.1"/>
</dbReference>
<sequence length="79" mass="8697">MKMIIQACAFFLIPFASMVEASSGEIRFRGMITEPTCQVDAKSQSCIQVTNTKMEVKKDISVEEVVLQSGSTNLVVTHL</sequence>
<comment type="caution">
    <text evidence="2">The sequence shown here is derived from an EMBL/GenBank/DDBJ whole genome shotgun (WGS) entry which is preliminary data.</text>
</comment>
<accession>A0A2T3L5Z6</accession>
<proteinExistence type="predicted"/>
<name>A0A2T3L5Z6_9GAMM</name>
<keyword evidence="3" id="KW-1185">Reference proteome</keyword>
<evidence type="ECO:0000313" key="3">
    <source>
        <dbReference type="Proteomes" id="UP000241803"/>
    </source>
</evidence>
<protein>
    <recommendedName>
        <fullName evidence="4">Type 1 fimbrial protein</fullName>
    </recommendedName>
</protein>
<evidence type="ECO:0000313" key="2">
    <source>
        <dbReference type="EMBL" id="PSV45320.1"/>
    </source>
</evidence>
<reference evidence="2 3" key="1">
    <citation type="submission" date="2018-03" db="EMBL/GenBank/DDBJ databases">
        <title>Whole genome sequencing of Histamine producing bacteria.</title>
        <authorList>
            <person name="Butler K."/>
        </authorList>
    </citation>
    <scope>NUCLEOTIDE SEQUENCE [LARGE SCALE GENOMIC DNA]</scope>
    <source>
        <strain evidence="2 3">ATCC 19614</strain>
    </source>
</reference>
<feature type="signal peptide" evidence="1">
    <location>
        <begin position="1"/>
        <end position="21"/>
    </location>
</feature>
<dbReference type="EMBL" id="PYOC01000007">
    <property type="protein sequence ID" value="PSV45320.1"/>
    <property type="molecule type" value="Genomic_DNA"/>
</dbReference>
<gene>
    <name evidence="2" type="ORF">C9J47_18635</name>
</gene>
<dbReference type="Proteomes" id="UP000241803">
    <property type="component" value="Unassembled WGS sequence"/>
</dbReference>
<dbReference type="AlphaFoldDB" id="A0A2T3L5Z6"/>